<evidence type="ECO:0000313" key="1">
    <source>
        <dbReference type="EMBL" id="KAJ8110057.1"/>
    </source>
</evidence>
<proteinExistence type="predicted"/>
<gene>
    <name evidence="1" type="ORF">OPT61_g6997</name>
</gene>
<name>A0ACC2I409_9PLEO</name>
<sequence>MRYALLWTAVVSLAASAVGRHIPFGVSVNSSRVQHDLSTLPVTGFDSPLPPNVDSASDTPPKDDNDTDEDHPGLAASASDELWYKHMRKGNSLNCGMRGTDAGAGYQVGDTRTPPSAASKWVRGMIDMSEWYWWAGEVDSRICDMDLYWGMRSMFRALEINPKSTASGGDMQCFQILHMNENAKYPDGTPRDALSQSYVIEGKLYHATDAAHFFSMSVRTGVIVGLDLSGPEVSAERIWGWKPTPDQLPKLRNLSDLFWAYWSWIHSAAGARVNNLNKYIVYSIQNPQTDQIIARALRSINKDDVEVWPGQYFSTKSEQGLALLGSPIGATIGYLLMQHKKELGDKYVAGVRILRNDDQANDADRGADLVFDIVDMPPEELIPDAPDQEHPQDKGDSGGLTPRTLPGFSTEERALGPNSVLRLHTIMAY</sequence>
<dbReference type="EMBL" id="JAPHNI010000540">
    <property type="protein sequence ID" value="KAJ8110057.1"/>
    <property type="molecule type" value="Genomic_DNA"/>
</dbReference>
<dbReference type="Proteomes" id="UP001153331">
    <property type="component" value="Unassembled WGS sequence"/>
</dbReference>
<comment type="caution">
    <text evidence="1">The sequence shown here is derived from an EMBL/GenBank/DDBJ whole genome shotgun (WGS) entry which is preliminary data.</text>
</comment>
<keyword evidence="2" id="KW-1185">Reference proteome</keyword>
<evidence type="ECO:0000313" key="2">
    <source>
        <dbReference type="Proteomes" id="UP001153331"/>
    </source>
</evidence>
<reference evidence="1" key="1">
    <citation type="submission" date="2022-11" db="EMBL/GenBank/DDBJ databases">
        <title>Genome Sequence of Boeremia exigua.</title>
        <authorList>
            <person name="Buettner E."/>
        </authorList>
    </citation>
    <scope>NUCLEOTIDE SEQUENCE</scope>
    <source>
        <strain evidence="1">CU02</strain>
    </source>
</reference>
<organism evidence="1 2">
    <name type="scientific">Boeremia exigua</name>
    <dbReference type="NCBI Taxonomy" id="749465"/>
    <lineage>
        <taxon>Eukaryota</taxon>
        <taxon>Fungi</taxon>
        <taxon>Dikarya</taxon>
        <taxon>Ascomycota</taxon>
        <taxon>Pezizomycotina</taxon>
        <taxon>Dothideomycetes</taxon>
        <taxon>Pleosporomycetidae</taxon>
        <taxon>Pleosporales</taxon>
        <taxon>Pleosporineae</taxon>
        <taxon>Didymellaceae</taxon>
        <taxon>Boeremia</taxon>
    </lineage>
</organism>
<accession>A0ACC2I409</accession>
<protein>
    <submittedName>
        <fullName evidence="1">Uncharacterized protein</fullName>
    </submittedName>
</protein>